<feature type="region of interest" description="Disordered" evidence="2">
    <location>
        <begin position="1"/>
        <end position="205"/>
    </location>
</feature>
<proteinExistence type="predicted"/>
<feature type="compositionally biased region" description="Acidic residues" evidence="2">
    <location>
        <begin position="39"/>
        <end position="51"/>
    </location>
</feature>
<dbReference type="PANTHER" id="PTHR13237:SF9">
    <property type="entry name" value="NEUROGUIDIN"/>
    <property type="match status" value="1"/>
</dbReference>
<dbReference type="AlphaFoldDB" id="A0A7S3UFC2"/>
<feature type="compositionally biased region" description="Acidic residues" evidence="2">
    <location>
        <begin position="171"/>
        <end position="184"/>
    </location>
</feature>
<feature type="compositionally biased region" description="Basic and acidic residues" evidence="2">
    <location>
        <begin position="90"/>
        <end position="102"/>
    </location>
</feature>
<feature type="region of interest" description="Disordered" evidence="2">
    <location>
        <begin position="426"/>
        <end position="450"/>
    </location>
</feature>
<reference evidence="4" key="1">
    <citation type="submission" date="2021-01" db="EMBL/GenBank/DDBJ databases">
        <authorList>
            <person name="Corre E."/>
            <person name="Pelletier E."/>
            <person name="Niang G."/>
            <person name="Scheremetjew M."/>
            <person name="Finn R."/>
            <person name="Kale V."/>
            <person name="Holt S."/>
            <person name="Cochrane G."/>
            <person name="Meng A."/>
            <person name="Brown T."/>
            <person name="Cohen L."/>
        </authorList>
    </citation>
    <scope>NUCLEOTIDE SEQUENCE</scope>
    <source>
        <strain evidence="4">CCMP1897</strain>
    </source>
</reference>
<dbReference type="Pfam" id="PF04000">
    <property type="entry name" value="Sas10_Utp3"/>
    <property type="match status" value="1"/>
</dbReference>
<dbReference type="GO" id="GO:0000462">
    <property type="term" value="P:maturation of SSU-rRNA from tricistronic rRNA transcript (SSU-rRNA, 5.8S rRNA, LSU-rRNA)"/>
    <property type="evidence" value="ECO:0007669"/>
    <property type="project" value="TreeGrafter"/>
</dbReference>
<evidence type="ECO:0000256" key="2">
    <source>
        <dbReference type="SAM" id="MobiDB-lite"/>
    </source>
</evidence>
<feature type="compositionally biased region" description="Acidic residues" evidence="2">
    <location>
        <begin position="58"/>
        <end position="80"/>
    </location>
</feature>
<feature type="compositionally biased region" description="Acidic residues" evidence="2">
    <location>
        <begin position="108"/>
        <end position="120"/>
    </location>
</feature>
<feature type="region of interest" description="Disordered" evidence="2">
    <location>
        <begin position="607"/>
        <end position="684"/>
    </location>
</feature>
<protein>
    <recommendedName>
        <fullName evidence="3">Sas10 C-terminal domain-containing protein</fullName>
    </recommendedName>
</protein>
<feature type="compositionally biased region" description="Basic and acidic residues" evidence="2">
    <location>
        <begin position="607"/>
        <end position="625"/>
    </location>
</feature>
<feature type="compositionally biased region" description="Acidic residues" evidence="2">
    <location>
        <begin position="563"/>
        <end position="573"/>
    </location>
</feature>
<feature type="domain" description="Sas10 C-terminal" evidence="3">
    <location>
        <begin position="612"/>
        <end position="684"/>
    </location>
</feature>
<organism evidence="4">
    <name type="scientific">Picocystis salinarum</name>
    <dbReference type="NCBI Taxonomy" id="88271"/>
    <lineage>
        <taxon>Eukaryota</taxon>
        <taxon>Viridiplantae</taxon>
        <taxon>Chlorophyta</taxon>
        <taxon>Picocystophyceae</taxon>
        <taxon>Picocystales</taxon>
        <taxon>Picocystaceae</taxon>
        <taxon>Picocystis</taxon>
    </lineage>
</organism>
<feature type="compositionally biased region" description="Basic and acidic residues" evidence="2">
    <location>
        <begin position="426"/>
        <end position="436"/>
    </location>
</feature>
<evidence type="ECO:0000256" key="1">
    <source>
        <dbReference type="ARBA" id="ARBA00022553"/>
    </source>
</evidence>
<dbReference type="InterPro" id="IPR007146">
    <property type="entry name" value="Sas10/Utp3/C1D"/>
</dbReference>
<feature type="region of interest" description="Disordered" evidence="2">
    <location>
        <begin position="521"/>
        <end position="573"/>
    </location>
</feature>
<dbReference type="GO" id="GO:0032040">
    <property type="term" value="C:small-subunit processome"/>
    <property type="evidence" value="ECO:0007669"/>
    <property type="project" value="TreeGrafter"/>
</dbReference>
<sequence length="684" mass="78083">MGRRITRAAAKEAARGLPEEMQDDVDKFHQQRDYVPLESDGDEESSDDGEEVMGLSSGEEEVDSEQGESDDGSEEEDDSPDTSKSMQKLLRAERAMRDKVLREQAGLSDEESEEEEEEPEARDWGKGKGLYYGADNQDIELTDDEEAPQEEEEEALRIQRERAALLRPEDFEAEEGSSSEEDEPLTLGQKVAANSRRKQGKQTNGHIEQETIVKDKSGMTEDEKLSIVMSDAPELVGLLGDLRKGLEQVRERIQPVIEKVKVGALATREGMSYLEAKNLLMLSYCTNIVFYLLLKSEGKSVRDHPVMQRLVQIRAYLEKIRPIDKKMQYQIDKLLKLSSTDLSKAEEQKEKAKDPLQFRPNPEALVPKVEEAEAEADAVYRPPKITPMAFEDQVDKKKRKEEKRLRESKVQAARSSMIRELAAELEDRPEEHRTELAELDETGEGRRQKQFLNERAKAEEELFVRVPLNKEERKRLKVQKRSGLSTRFEDFRDDVADIVASTKSLDDEGGKRKRLSTLVRDADPFSSTKKQRAASGEADLPLKDSLGQRRLKYESRISYPPAEEVEEEPLERVEDETYQAAKSALDSKQAAKKSMYGYKEMTAVPRVDERASGKRKTTYEIEKNRGLTPHRKRDFKNPRKKHRLQHQKALVRRRGQVQDVRSSEGPYGGESTGIKRNVSKSVRL</sequence>
<dbReference type="Pfam" id="PF09368">
    <property type="entry name" value="Sas10"/>
    <property type="match status" value="1"/>
</dbReference>
<feature type="compositionally biased region" description="Acidic residues" evidence="2">
    <location>
        <begin position="137"/>
        <end position="154"/>
    </location>
</feature>
<evidence type="ECO:0000313" key="4">
    <source>
        <dbReference type="EMBL" id="CAE0610563.1"/>
    </source>
</evidence>
<feature type="compositionally biased region" description="Basic and acidic residues" evidence="2">
    <location>
        <begin position="155"/>
        <end position="170"/>
    </location>
</feature>
<name>A0A7S3UFC2_9CHLO</name>
<gene>
    <name evidence="4" type="ORF">PSAL00342_LOCUS4398</name>
</gene>
<dbReference type="EMBL" id="HBIS01004824">
    <property type="protein sequence ID" value="CAE0610563.1"/>
    <property type="molecule type" value="Transcribed_RNA"/>
</dbReference>
<keyword evidence="1" id="KW-0597">Phosphoprotein</keyword>
<feature type="region of interest" description="Disordered" evidence="2">
    <location>
        <begin position="392"/>
        <end position="413"/>
    </location>
</feature>
<dbReference type="InterPro" id="IPR018972">
    <property type="entry name" value="Sas10_C_dom"/>
</dbReference>
<feature type="compositionally biased region" description="Basic and acidic residues" evidence="2">
    <location>
        <begin position="9"/>
        <end position="32"/>
    </location>
</feature>
<feature type="compositionally biased region" description="Basic residues" evidence="2">
    <location>
        <begin position="628"/>
        <end position="655"/>
    </location>
</feature>
<accession>A0A7S3UFC2</accession>
<dbReference type="PANTHER" id="PTHR13237">
    <property type="entry name" value="SOMETHING ABOUT SILENCING PROTEIN 10-RELATED"/>
    <property type="match status" value="1"/>
</dbReference>
<evidence type="ECO:0000259" key="3">
    <source>
        <dbReference type="Pfam" id="PF09368"/>
    </source>
</evidence>